<gene>
    <name evidence="7" type="ORF">KUTeg_006864</name>
</gene>
<dbReference type="PROSITE" id="PS50850">
    <property type="entry name" value="MFS"/>
    <property type="match status" value="1"/>
</dbReference>
<feature type="transmembrane region" description="Helical" evidence="5">
    <location>
        <begin position="155"/>
        <end position="174"/>
    </location>
</feature>
<organism evidence="7 8">
    <name type="scientific">Tegillarca granosa</name>
    <name type="common">Malaysian cockle</name>
    <name type="synonym">Anadara granosa</name>
    <dbReference type="NCBI Taxonomy" id="220873"/>
    <lineage>
        <taxon>Eukaryota</taxon>
        <taxon>Metazoa</taxon>
        <taxon>Spiralia</taxon>
        <taxon>Lophotrochozoa</taxon>
        <taxon>Mollusca</taxon>
        <taxon>Bivalvia</taxon>
        <taxon>Autobranchia</taxon>
        <taxon>Pteriomorphia</taxon>
        <taxon>Arcoida</taxon>
        <taxon>Arcoidea</taxon>
        <taxon>Arcidae</taxon>
        <taxon>Tegillarca</taxon>
    </lineage>
</organism>
<dbReference type="InterPro" id="IPR020846">
    <property type="entry name" value="MFS_dom"/>
</dbReference>
<evidence type="ECO:0000256" key="1">
    <source>
        <dbReference type="ARBA" id="ARBA00004141"/>
    </source>
</evidence>
<evidence type="ECO:0000259" key="6">
    <source>
        <dbReference type="PROSITE" id="PS50850"/>
    </source>
</evidence>
<dbReference type="PANTHER" id="PTHR24064">
    <property type="entry name" value="SOLUTE CARRIER FAMILY 22 MEMBER"/>
    <property type="match status" value="1"/>
</dbReference>
<dbReference type="SUPFAM" id="SSF103473">
    <property type="entry name" value="MFS general substrate transporter"/>
    <property type="match status" value="1"/>
</dbReference>
<sequence length="561" mass="62219">MHFDDLLKILGELGRYQKIRLFLISMVSIVCAFHAFNMAFVGGKPSFKCTTPKVNLTGSVWENVTKNEFYSFLGNVSSNKKKRGCSIFNAEHTVALVENGNATFEELVHLGPNSPLPQVTCDDWEYSRAVYGPTIVSEFDLVCDRKWLTSMSKTLYFFGRLLGAVVFGQLSDIFGRKPMYFVGLLMLLIAGCVAAASPNIYVFLPFYILQGAAQTGLFLVAFTMCTELVGPNYRVHAGFMIQGFYSIGFLSLSLIAYLIRDWRYIEVAITVPVVLFAFYWCFLTESVRWLLSKNKIDEAREIVKKVAEVNKVTVTDEMLAGLTDKRKDEAEDLNNKKYSIIDLFRTCKMAILSFNVWFNWLVNALVYYGLSLGSDNLGGDPYINLFIAGAVEIPAYILCVLLLNKLGRKKPLCGTMIAGGIACIISGFLSKGELEPVKITFAMIGKFMITISYAIIYLMAAEVFPTVVRNIGMGVSSMSARIGGMLAPQILELGNVWGPLTFLVFGGLAFAAGILALFLPETAGKPLPQTIEDVLHPKKSLVTDVELSTENGDLNEKEKRK</sequence>
<keyword evidence="8" id="KW-1185">Reference proteome</keyword>
<feature type="transmembrane region" description="Helical" evidence="5">
    <location>
        <begin position="265"/>
        <end position="283"/>
    </location>
</feature>
<dbReference type="EMBL" id="JARBDR010000337">
    <property type="protein sequence ID" value="KAJ8314714.1"/>
    <property type="molecule type" value="Genomic_DNA"/>
</dbReference>
<proteinExistence type="predicted"/>
<feature type="transmembrane region" description="Helical" evidence="5">
    <location>
        <begin position="441"/>
        <end position="459"/>
    </location>
</feature>
<dbReference type="Pfam" id="PF00083">
    <property type="entry name" value="Sugar_tr"/>
    <property type="match status" value="1"/>
</dbReference>
<dbReference type="Proteomes" id="UP001217089">
    <property type="component" value="Unassembled WGS sequence"/>
</dbReference>
<dbReference type="Gene3D" id="1.20.1250.20">
    <property type="entry name" value="MFS general substrate transporter like domains"/>
    <property type="match status" value="1"/>
</dbReference>
<evidence type="ECO:0000256" key="3">
    <source>
        <dbReference type="ARBA" id="ARBA00022989"/>
    </source>
</evidence>
<evidence type="ECO:0000256" key="5">
    <source>
        <dbReference type="SAM" id="Phobius"/>
    </source>
</evidence>
<feature type="transmembrane region" description="Helical" evidence="5">
    <location>
        <begin position="181"/>
        <end position="201"/>
    </location>
</feature>
<protein>
    <recommendedName>
        <fullName evidence="6">Major facilitator superfamily (MFS) profile domain-containing protein</fullName>
    </recommendedName>
</protein>
<keyword evidence="2 5" id="KW-0812">Transmembrane</keyword>
<feature type="transmembrane region" description="Helical" evidence="5">
    <location>
        <begin position="497"/>
        <end position="519"/>
    </location>
</feature>
<name>A0ABQ9FBJ8_TEGGR</name>
<dbReference type="CDD" id="cd17317">
    <property type="entry name" value="MFS_SLC22"/>
    <property type="match status" value="1"/>
</dbReference>
<accession>A0ABQ9FBJ8</accession>
<feature type="transmembrane region" description="Helical" evidence="5">
    <location>
        <begin position="207"/>
        <end position="225"/>
    </location>
</feature>
<evidence type="ECO:0000256" key="2">
    <source>
        <dbReference type="ARBA" id="ARBA00022692"/>
    </source>
</evidence>
<keyword evidence="3 5" id="KW-1133">Transmembrane helix</keyword>
<feature type="domain" description="Major facilitator superfamily (MFS) profile" evidence="6">
    <location>
        <begin position="95"/>
        <end position="524"/>
    </location>
</feature>
<reference evidence="7 8" key="1">
    <citation type="submission" date="2022-12" db="EMBL/GenBank/DDBJ databases">
        <title>Chromosome-level genome of Tegillarca granosa.</title>
        <authorList>
            <person name="Kim J."/>
        </authorList>
    </citation>
    <scope>NUCLEOTIDE SEQUENCE [LARGE SCALE GENOMIC DNA]</scope>
    <source>
        <strain evidence="7">Teg-2019</strain>
        <tissue evidence="7">Adductor muscle</tissue>
    </source>
</reference>
<evidence type="ECO:0000313" key="8">
    <source>
        <dbReference type="Proteomes" id="UP001217089"/>
    </source>
</evidence>
<dbReference type="InterPro" id="IPR005828">
    <property type="entry name" value="MFS_sugar_transport-like"/>
</dbReference>
<feature type="transmembrane region" description="Helical" evidence="5">
    <location>
        <begin position="237"/>
        <end position="259"/>
    </location>
</feature>
<feature type="transmembrane region" description="Helical" evidence="5">
    <location>
        <begin position="411"/>
        <end position="429"/>
    </location>
</feature>
<evidence type="ECO:0000256" key="4">
    <source>
        <dbReference type="ARBA" id="ARBA00023136"/>
    </source>
</evidence>
<comment type="caution">
    <text evidence="7">The sequence shown here is derived from an EMBL/GenBank/DDBJ whole genome shotgun (WGS) entry which is preliminary data.</text>
</comment>
<feature type="transmembrane region" description="Helical" evidence="5">
    <location>
        <begin position="21"/>
        <end position="41"/>
    </location>
</feature>
<feature type="transmembrane region" description="Helical" evidence="5">
    <location>
        <begin position="382"/>
        <end position="404"/>
    </location>
</feature>
<evidence type="ECO:0000313" key="7">
    <source>
        <dbReference type="EMBL" id="KAJ8314714.1"/>
    </source>
</evidence>
<feature type="transmembrane region" description="Helical" evidence="5">
    <location>
        <begin position="349"/>
        <end position="370"/>
    </location>
</feature>
<dbReference type="InterPro" id="IPR036259">
    <property type="entry name" value="MFS_trans_sf"/>
</dbReference>
<keyword evidence="4 5" id="KW-0472">Membrane</keyword>
<comment type="subcellular location">
    <subcellularLocation>
        <location evidence="1">Membrane</location>
        <topology evidence="1">Multi-pass membrane protein</topology>
    </subcellularLocation>
</comment>